<evidence type="ECO:0000256" key="1">
    <source>
        <dbReference type="SAM" id="Phobius"/>
    </source>
</evidence>
<evidence type="ECO:0000313" key="3">
    <source>
        <dbReference type="Proteomes" id="UP000646053"/>
    </source>
</evidence>
<keyword evidence="1" id="KW-0472">Membrane</keyword>
<feature type="transmembrane region" description="Helical" evidence="1">
    <location>
        <begin position="25"/>
        <end position="46"/>
    </location>
</feature>
<reference evidence="2" key="1">
    <citation type="submission" date="2019-12" db="EMBL/GenBank/DDBJ databases">
        <title>High-Quality draft genome sequences of three cyanobacteria isolated from the limestone walls of the Old Cathedral of Coimbra.</title>
        <authorList>
            <person name="Tiago I."/>
            <person name="Soares F."/>
            <person name="Portugal A."/>
        </authorList>
    </citation>
    <scope>NUCLEOTIDE SEQUENCE</scope>
    <source>
        <strain evidence="2">A</strain>
    </source>
</reference>
<dbReference type="RefSeq" id="WP_162422559.1">
    <property type="nucleotide sequence ID" value="NZ_WVIE01000006.1"/>
</dbReference>
<name>A0A8J8CHU2_9CYAN</name>
<gene>
    <name evidence="2" type="ORF">GS601_07040</name>
</gene>
<keyword evidence="1" id="KW-1133">Transmembrane helix</keyword>
<protein>
    <submittedName>
        <fullName evidence="2">Uncharacterized protein</fullName>
    </submittedName>
</protein>
<sequence length="75" mass="8810">MPILFSSWLTFFRRDEELSCEEKKLSWLVIAIATMLWPVVLPFAYLELMGKLKHSTKAARLHQRMLETNKSQQTA</sequence>
<dbReference type="Proteomes" id="UP000646053">
    <property type="component" value="Unassembled WGS sequence"/>
</dbReference>
<accession>A0A8J8CHU2</accession>
<comment type="caution">
    <text evidence="2">The sequence shown here is derived from an EMBL/GenBank/DDBJ whole genome shotgun (WGS) entry which is preliminary data.</text>
</comment>
<keyword evidence="3" id="KW-1185">Reference proteome</keyword>
<keyword evidence="1" id="KW-0812">Transmembrane</keyword>
<organism evidence="2 3">
    <name type="scientific">Myxacorys almedinensis A</name>
    <dbReference type="NCBI Taxonomy" id="2690445"/>
    <lineage>
        <taxon>Bacteria</taxon>
        <taxon>Bacillati</taxon>
        <taxon>Cyanobacteriota</taxon>
        <taxon>Cyanophyceae</taxon>
        <taxon>Leptolyngbyales</taxon>
        <taxon>Leptolyngbyaceae</taxon>
        <taxon>Myxacorys</taxon>
        <taxon>Myxacorys almedinensis</taxon>
    </lineage>
</organism>
<dbReference type="AlphaFoldDB" id="A0A8J8CHU2"/>
<dbReference type="EMBL" id="WVIE01000006">
    <property type="protein sequence ID" value="NDJ17044.1"/>
    <property type="molecule type" value="Genomic_DNA"/>
</dbReference>
<evidence type="ECO:0000313" key="2">
    <source>
        <dbReference type="EMBL" id="NDJ17044.1"/>
    </source>
</evidence>
<proteinExistence type="predicted"/>